<dbReference type="InterPro" id="IPR011333">
    <property type="entry name" value="SKP1/BTB/POZ_sf"/>
</dbReference>
<dbReference type="Proteomes" id="UP001175271">
    <property type="component" value="Unassembled WGS sequence"/>
</dbReference>
<evidence type="ECO:0000313" key="2">
    <source>
        <dbReference type="EMBL" id="KAK0424949.1"/>
    </source>
</evidence>
<reference evidence="2" key="1">
    <citation type="submission" date="2023-06" db="EMBL/GenBank/DDBJ databases">
        <title>Genomic analysis of the entomopathogenic nematode Steinernema hermaphroditum.</title>
        <authorList>
            <person name="Schwarz E.M."/>
            <person name="Heppert J.K."/>
            <person name="Baniya A."/>
            <person name="Schwartz H.T."/>
            <person name="Tan C.-H."/>
            <person name="Antoshechkin I."/>
            <person name="Sternberg P.W."/>
            <person name="Goodrich-Blair H."/>
            <person name="Dillman A.R."/>
        </authorList>
    </citation>
    <scope>NUCLEOTIDE SEQUENCE</scope>
    <source>
        <strain evidence="2">PS9179</strain>
        <tissue evidence="2">Whole animal</tissue>
    </source>
</reference>
<dbReference type="SUPFAM" id="SSF54695">
    <property type="entry name" value="POZ domain"/>
    <property type="match status" value="1"/>
</dbReference>
<dbReference type="Gene3D" id="3.30.710.10">
    <property type="entry name" value="Potassium Channel Kv1.1, Chain A"/>
    <property type="match status" value="1"/>
</dbReference>
<accession>A0AA39IKD7</accession>
<organism evidence="2 3">
    <name type="scientific">Steinernema hermaphroditum</name>
    <dbReference type="NCBI Taxonomy" id="289476"/>
    <lineage>
        <taxon>Eukaryota</taxon>
        <taxon>Metazoa</taxon>
        <taxon>Ecdysozoa</taxon>
        <taxon>Nematoda</taxon>
        <taxon>Chromadorea</taxon>
        <taxon>Rhabditida</taxon>
        <taxon>Tylenchina</taxon>
        <taxon>Panagrolaimomorpha</taxon>
        <taxon>Strongyloidoidea</taxon>
        <taxon>Steinernematidae</taxon>
        <taxon>Steinernema</taxon>
    </lineage>
</organism>
<proteinExistence type="predicted"/>
<dbReference type="EMBL" id="JAUCMV010000001">
    <property type="protein sequence ID" value="KAK0424949.1"/>
    <property type="molecule type" value="Genomic_DNA"/>
</dbReference>
<gene>
    <name evidence="2" type="ORF">QR680_008938</name>
</gene>
<sequence length="331" mass="37554">MAMRAEPVQVELRLKPDTAQMPAKTTANVKGFDWHFSFRTSEKEGIIEVGLSKTLKSLWYVECLLTIDAYSNSTDTENFHCQRALKLGSNDAAFGVLMTNRRSKLKNFVHTDGFVKIKFSLIVGRTWWDDLSIMTTFGSTLVEVGGHDLYVSGPLLSLHSSFFRAMLNSDFLERQSGRCVLREIELDDFMLFLMCLYPIDFDITADNVEKLLQIGDQFDCHYILQRCSSFLLDSKAFSRPQILSLSLTYNLEGLVPVVMDGLTPTDIHEITVRTCTAKDVPESLKLKLFDCLAKKRYTRALLPSSLRTPQFGDPPNANVNYLYLRNPTVDT</sequence>
<dbReference type="PANTHER" id="PTHR22744:SF13">
    <property type="entry name" value="BTB DOMAIN-CONTAINING PROTEIN"/>
    <property type="match status" value="1"/>
</dbReference>
<evidence type="ECO:0000313" key="3">
    <source>
        <dbReference type="Proteomes" id="UP001175271"/>
    </source>
</evidence>
<dbReference type="Pfam" id="PF00651">
    <property type="entry name" value="BTB"/>
    <property type="match status" value="1"/>
</dbReference>
<protein>
    <recommendedName>
        <fullName evidence="1">BTB domain-containing protein</fullName>
    </recommendedName>
</protein>
<dbReference type="SMART" id="SM00225">
    <property type="entry name" value="BTB"/>
    <property type="match status" value="1"/>
</dbReference>
<dbReference type="AlphaFoldDB" id="A0AA39IKD7"/>
<dbReference type="CDD" id="cd18186">
    <property type="entry name" value="BTB_POZ_ZBTB_KLHL-like"/>
    <property type="match status" value="1"/>
</dbReference>
<name>A0AA39IKD7_9BILA</name>
<dbReference type="InterPro" id="IPR000210">
    <property type="entry name" value="BTB/POZ_dom"/>
</dbReference>
<comment type="caution">
    <text evidence="2">The sequence shown here is derived from an EMBL/GenBank/DDBJ whole genome shotgun (WGS) entry which is preliminary data.</text>
</comment>
<evidence type="ECO:0000259" key="1">
    <source>
        <dbReference type="PROSITE" id="PS50097"/>
    </source>
</evidence>
<dbReference type="PROSITE" id="PS50097">
    <property type="entry name" value="BTB"/>
    <property type="match status" value="1"/>
</dbReference>
<keyword evidence="3" id="KW-1185">Reference proteome</keyword>
<dbReference type="PANTHER" id="PTHR22744">
    <property type="entry name" value="HELIX LOOP HELIX PROTEIN 21-RELATED"/>
    <property type="match status" value="1"/>
</dbReference>
<feature type="domain" description="BTB" evidence="1">
    <location>
        <begin position="129"/>
        <end position="205"/>
    </location>
</feature>